<evidence type="ECO:0000313" key="6">
    <source>
        <dbReference type="Proteomes" id="UP000030134"/>
    </source>
</evidence>
<evidence type="ECO:0000256" key="4">
    <source>
        <dbReference type="ARBA" id="ARBA00022785"/>
    </source>
</evidence>
<sequence>MKREIESISMKEYDYLLPDEAIARYPLEDRSSCQLLHYNRGNLSTHLFSEIASLLPTNSLLIRNNTRVIRARIYLHKSTGAQIELLCLEPVSPSQYECSLTATESCVWRCMVGNARKWKEGALEREVCFKGENSFTFRAERIEKDLIRFSWDNPSFSFGHILEQVGILPIPPYLNRATEERDNRDYQTVYAVNKGSVAAPTAGLHFTDREFEQIAQRGIPVADVTLHVGAGTFLPVKSDSIAEHSMHQELCIVERATIEQLLDHTDQIIAIGTTSVRTLESLYYVALNHLDELTTSAEGASLPVVDQWEPYTTPDSEETTRDLLQRLLFRMQELELSSVVFATTLLIIPGYRFHIVKGLVTNFHQPKSTLLLMIAALLGENWKAMYDYALAHNYRFLSYGDASLLLP</sequence>
<dbReference type="STRING" id="266762.HQ36_03020"/>
<dbReference type="InterPro" id="IPR042119">
    <property type="entry name" value="QueA_dom2"/>
</dbReference>
<dbReference type="GO" id="GO:0008616">
    <property type="term" value="P:tRNA queuosine(34) biosynthetic process"/>
    <property type="evidence" value="ECO:0007669"/>
    <property type="project" value="UniProtKB-KW"/>
</dbReference>
<dbReference type="eggNOG" id="COG0809">
    <property type="taxonomic scope" value="Bacteria"/>
</dbReference>
<dbReference type="Gene3D" id="3.40.1780.10">
    <property type="entry name" value="QueA-like"/>
    <property type="match status" value="1"/>
</dbReference>
<keyword evidence="4" id="KW-0671">Queuosine biosynthesis</keyword>
<keyword evidence="1" id="KW-0963">Cytoplasm</keyword>
<protein>
    <submittedName>
        <fullName evidence="5">S-adenosylmethionine tRNA ribosyltransferase</fullName>
    </submittedName>
</protein>
<dbReference type="Gene3D" id="2.40.10.240">
    <property type="entry name" value="QueA-like"/>
    <property type="match status" value="1"/>
</dbReference>
<dbReference type="PANTHER" id="PTHR30307:SF0">
    <property type="entry name" value="S-ADENOSYLMETHIONINE:TRNA RIBOSYLTRANSFERASE-ISOMERASE"/>
    <property type="match status" value="1"/>
</dbReference>
<dbReference type="InterPro" id="IPR042118">
    <property type="entry name" value="QueA_dom1"/>
</dbReference>
<gene>
    <name evidence="5" type="ORF">HQ36_03020</name>
</gene>
<dbReference type="Pfam" id="PF02547">
    <property type="entry name" value="Queuosine_synth"/>
    <property type="match status" value="1"/>
</dbReference>
<evidence type="ECO:0000256" key="3">
    <source>
        <dbReference type="ARBA" id="ARBA00022691"/>
    </source>
</evidence>
<dbReference type="PANTHER" id="PTHR30307">
    <property type="entry name" value="S-ADENOSYLMETHIONINE:TRNA RIBOSYLTRANSFERASE-ISOMERASE"/>
    <property type="match status" value="1"/>
</dbReference>
<keyword evidence="6" id="KW-1185">Reference proteome</keyword>
<keyword evidence="3" id="KW-0949">S-adenosyl-L-methionine</keyword>
<evidence type="ECO:0000256" key="2">
    <source>
        <dbReference type="ARBA" id="ARBA00022679"/>
    </source>
</evidence>
<reference evidence="5 6" key="1">
    <citation type="submission" date="2014-08" db="EMBL/GenBank/DDBJ databases">
        <title>Porphyromonas gingivicanis strain:COT-022_OH1391 Genome sequencing.</title>
        <authorList>
            <person name="Wallis C."/>
            <person name="Deusch O."/>
            <person name="O'Flynn C."/>
            <person name="Davis I."/>
            <person name="Jospin G."/>
            <person name="Darling A.E."/>
            <person name="Coil D.A."/>
            <person name="Alexiev A."/>
            <person name="Horsfall A."/>
            <person name="Kirkwood N."/>
            <person name="Harris S."/>
            <person name="Eisen J.A."/>
        </authorList>
    </citation>
    <scope>NUCLEOTIDE SEQUENCE [LARGE SCALE GENOMIC DNA]</scope>
    <source>
        <strain evidence="6">COT-022 OH1391</strain>
    </source>
</reference>
<dbReference type="EMBL" id="JQZW01000008">
    <property type="protein sequence ID" value="KGN97917.1"/>
    <property type="molecule type" value="Genomic_DNA"/>
</dbReference>
<dbReference type="InterPro" id="IPR003699">
    <property type="entry name" value="QueA"/>
</dbReference>
<evidence type="ECO:0000256" key="1">
    <source>
        <dbReference type="ARBA" id="ARBA00022490"/>
    </source>
</evidence>
<organism evidence="5 6">
    <name type="scientific">Porphyromonas gingivicanis</name>
    <dbReference type="NCBI Taxonomy" id="266762"/>
    <lineage>
        <taxon>Bacteria</taxon>
        <taxon>Pseudomonadati</taxon>
        <taxon>Bacteroidota</taxon>
        <taxon>Bacteroidia</taxon>
        <taxon>Bacteroidales</taxon>
        <taxon>Porphyromonadaceae</taxon>
        <taxon>Porphyromonas</taxon>
    </lineage>
</organism>
<dbReference type="OrthoDB" id="9805933at2"/>
<dbReference type="SUPFAM" id="SSF111337">
    <property type="entry name" value="QueA-like"/>
    <property type="match status" value="1"/>
</dbReference>
<dbReference type="GO" id="GO:0051075">
    <property type="term" value="F:S-adenosylmethionine:tRNA ribosyltransferase-isomerase activity"/>
    <property type="evidence" value="ECO:0007669"/>
    <property type="project" value="TreeGrafter"/>
</dbReference>
<dbReference type="AlphaFoldDB" id="A0A0A2G671"/>
<name>A0A0A2G671_9PORP</name>
<comment type="caution">
    <text evidence="5">The sequence shown here is derived from an EMBL/GenBank/DDBJ whole genome shotgun (WGS) entry which is preliminary data.</text>
</comment>
<dbReference type="InterPro" id="IPR036100">
    <property type="entry name" value="QueA_sf"/>
</dbReference>
<evidence type="ECO:0000313" key="5">
    <source>
        <dbReference type="EMBL" id="KGN97917.1"/>
    </source>
</evidence>
<proteinExistence type="predicted"/>
<accession>A0A0A2G671</accession>
<dbReference type="Proteomes" id="UP000030134">
    <property type="component" value="Unassembled WGS sequence"/>
</dbReference>
<keyword evidence="2 5" id="KW-0808">Transferase</keyword>